<dbReference type="Pfam" id="PF00787">
    <property type="entry name" value="PX"/>
    <property type="match status" value="1"/>
</dbReference>
<reference evidence="13 14" key="1">
    <citation type="submission" date="2019-04" db="EMBL/GenBank/DDBJ databases">
        <title>An improved genome assembly and genetic linkage map for asparagus bean, Vigna unguiculata ssp. sesquipedialis.</title>
        <authorList>
            <person name="Xia Q."/>
            <person name="Zhang R."/>
            <person name="Dong Y."/>
        </authorList>
    </citation>
    <scope>NUCLEOTIDE SEQUENCE [LARGE SCALE GENOMIC DNA]</scope>
    <source>
        <tissue evidence="13">Leaf</tissue>
    </source>
</reference>
<organism evidence="13 14">
    <name type="scientific">Vigna unguiculata</name>
    <name type="common">Cowpea</name>
    <dbReference type="NCBI Taxonomy" id="3917"/>
    <lineage>
        <taxon>Eukaryota</taxon>
        <taxon>Viridiplantae</taxon>
        <taxon>Streptophyta</taxon>
        <taxon>Embryophyta</taxon>
        <taxon>Tracheophyta</taxon>
        <taxon>Spermatophyta</taxon>
        <taxon>Magnoliopsida</taxon>
        <taxon>eudicotyledons</taxon>
        <taxon>Gunneridae</taxon>
        <taxon>Pentapetalae</taxon>
        <taxon>rosids</taxon>
        <taxon>fabids</taxon>
        <taxon>Fabales</taxon>
        <taxon>Fabaceae</taxon>
        <taxon>Papilionoideae</taxon>
        <taxon>50 kb inversion clade</taxon>
        <taxon>NPAAA clade</taxon>
        <taxon>indigoferoid/millettioid clade</taxon>
        <taxon>Phaseoleae</taxon>
        <taxon>Vigna</taxon>
    </lineage>
</organism>
<name>A0A4D6N4Y7_VIGUN</name>
<keyword evidence="14" id="KW-1185">Reference proteome</keyword>
<dbReference type="OrthoDB" id="76516at2759"/>
<evidence type="ECO:0000256" key="7">
    <source>
        <dbReference type="ARBA" id="ARBA00023054"/>
    </source>
</evidence>
<evidence type="ECO:0000256" key="3">
    <source>
        <dbReference type="ARBA" id="ARBA00022448"/>
    </source>
</evidence>
<dbReference type="Gramene" id="Vigun05g296100.1.v1.2">
    <property type="protein sequence ID" value="Vigun05g296100.1.v1.2"/>
    <property type="gene ID" value="Vigun05g296100.v1.2"/>
</dbReference>
<protein>
    <recommendedName>
        <fullName evidence="12">PX domain-containing protein</fullName>
    </recommendedName>
</protein>
<evidence type="ECO:0000256" key="1">
    <source>
        <dbReference type="ARBA" id="ARBA00004481"/>
    </source>
</evidence>
<evidence type="ECO:0000256" key="11">
    <source>
        <dbReference type="SAM" id="MobiDB-lite"/>
    </source>
</evidence>
<evidence type="ECO:0000256" key="5">
    <source>
        <dbReference type="ARBA" id="ARBA00022753"/>
    </source>
</evidence>
<evidence type="ECO:0000313" key="13">
    <source>
        <dbReference type="EMBL" id="QCE08863.1"/>
    </source>
</evidence>
<feature type="domain" description="PX" evidence="12">
    <location>
        <begin position="83"/>
        <end position="200"/>
    </location>
</feature>
<feature type="coiled-coil region" evidence="10">
    <location>
        <begin position="378"/>
        <end position="553"/>
    </location>
</feature>
<proteinExistence type="predicted"/>
<dbReference type="EMBL" id="CP039354">
    <property type="protein sequence ID" value="QCE08863.1"/>
    <property type="molecule type" value="Genomic_DNA"/>
</dbReference>
<keyword evidence="5" id="KW-0967">Endosome</keyword>
<dbReference type="PANTHER" id="PTHR46856:SF3">
    <property type="entry name" value="PX DOMAIN-CONTAINING PROTEIN EREX"/>
    <property type="match status" value="1"/>
</dbReference>
<feature type="compositionally biased region" description="Polar residues" evidence="11">
    <location>
        <begin position="215"/>
        <end position="238"/>
    </location>
</feature>
<dbReference type="Gene3D" id="3.30.1520.10">
    <property type="entry name" value="Phox-like domain"/>
    <property type="match status" value="1"/>
</dbReference>
<evidence type="ECO:0000256" key="2">
    <source>
        <dbReference type="ARBA" id="ARBA00004514"/>
    </source>
</evidence>
<evidence type="ECO:0000256" key="8">
    <source>
        <dbReference type="ARBA" id="ARBA00023136"/>
    </source>
</evidence>
<dbReference type="InterPro" id="IPR044588">
    <property type="entry name" value="EREX-like"/>
</dbReference>
<dbReference type="InterPro" id="IPR036871">
    <property type="entry name" value="PX_dom_sf"/>
</dbReference>
<comment type="function">
    <text evidence="9">Acts as an effector of RABF2A and RABF2B. Involved in vacuolar transport of storage proteins. Regulates membrane trafficking to protein storage vacuoles (PSVs). Binds specifically to phosphatidylinositol 3-monophosphate (PtdIns3P).</text>
</comment>
<keyword evidence="6" id="KW-0653">Protein transport</keyword>
<dbReference type="InterPro" id="IPR001683">
    <property type="entry name" value="PX_dom"/>
</dbReference>
<dbReference type="SUPFAM" id="SSF64268">
    <property type="entry name" value="PX domain"/>
    <property type="match status" value="1"/>
</dbReference>
<sequence>MHWLGPDVPIFDPNFSYDHNPYSYDDDLFRNDDVPRSLNNAVVACHHDGTSPLPLGMDWSPPPREWAGRNTVWPRHPPTGWSFCVTLPSWVTVPQPPPSDPVVFFRVQVGIQSPEATTTTRLILRRFSDFAGLYSELKKEFAMKNLPPLPPKKMLRIKSHALLEERRSSLANWIEKLLSDINVSRSAPVAIFLELEAAARSSFHEVNEHLDETSANRTTPAQVFQDNNSPGSYAASVSDNDKLSELGAPQHGRDKHSDQIMDNSTSEHGLINQSETAVDHATSGKDFVNKDNSRDKDAMALNLDGTEFTRNLNVHIKKLSLESIGNDLNSLKNTETTSTTFVQDVAHGLIESHDEASRNLDLLLTFPMDDRHKLNKILNTQKQRLVTAKADVEDLIARLNQEMAARQYLVTKVKDLEVELETTRLNCQENMQQAVLAEKERFTQMQWDIEELRRKCMETELKLKLEEDERLLAESTKASAIQEKQMLQQELDVVREQLKNLQKHHDESKTDMKVLIKEVKSLRSGELDLKQQLGELIKDKLDLERILQKEKQRMENSHNANTKLLHECAILQKRLRECSVNFLVEEEDKLNIDTSPSDALDLLATSDNRIGLLLAEAQLLAQDVDDAVVAVEETRDTTTDSIVKTYDELRKMLAHMFVDNASLRKQVNSVIRSALNTNVNSEEEREEIHLQKTVLIKFLEK</sequence>
<evidence type="ECO:0000256" key="9">
    <source>
        <dbReference type="ARBA" id="ARBA00055681"/>
    </source>
</evidence>
<evidence type="ECO:0000256" key="4">
    <source>
        <dbReference type="ARBA" id="ARBA00022490"/>
    </source>
</evidence>
<evidence type="ECO:0000259" key="12">
    <source>
        <dbReference type="PROSITE" id="PS50195"/>
    </source>
</evidence>
<comment type="subcellular location">
    <subcellularLocation>
        <location evidence="2">Cytoplasm</location>
        <location evidence="2">Cytosol</location>
    </subcellularLocation>
    <subcellularLocation>
        <location evidence="1">Endosome membrane</location>
        <topology evidence="1">Peripheral membrane protein</topology>
    </subcellularLocation>
</comment>
<feature type="region of interest" description="Disordered" evidence="11">
    <location>
        <begin position="209"/>
        <end position="263"/>
    </location>
</feature>
<evidence type="ECO:0000256" key="10">
    <source>
        <dbReference type="SAM" id="Coils"/>
    </source>
</evidence>
<dbReference type="Proteomes" id="UP000501690">
    <property type="component" value="Linkage Group LG10"/>
</dbReference>
<dbReference type="GO" id="GO:0035091">
    <property type="term" value="F:phosphatidylinositol binding"/>
    <property type="evidence" value="ECO:0007669"/>
    <property type="project" value="InterPro"/>
</dbReference>
<evidence type="ECO:0000256" key="6">
    <source>
        <dbReference type="ARBA" id="ARBA00022927"/>
    </source>
</evidence>
<keyword evidence="8" id="KW-0472">Membrane</keyword>
<keyword evidence="4" id="KW-0963">Cytoplasm</keyword>
<evidence type="ECO:0000313" key="14">
    <source>
        <dbReference type="Proteomes" id="UP000501690"/>
    </source>
</evidence>
<gene>
    <name evidence="13" type="ORF">DEO72_LG10g81</name>
</gene>
<dbReference type="GO" id="GO:0015031">
    <property type="term" value="P:protein transport"/>
    <property type="evidence" value="ECO:0007669"/>
    <property type="project" value="UniProtKB-KW"/>
</dbReference>
<dbReference type="AlphaFoldDB" id="A0A4D6N4Y7"/>
<dbReference type="FunFam" id="3.30.1520.10:FF:000060">
    <property type="entry name" value="Phox (PX) domain-containing protein"/>
    <property type="match status" value="1"/>
</dbReference>
<dbReference type="SMART" id="SM00312">
    <property type="entry name" value="PX"/>
    <property type="match status" value="1"/>
</dbReference>
<accession>A0A4D6N4Y7</accession>
<dbReference type="PANTHER" id="PTHR46856">
    <property type="entry name" value="PX DOMAIN-CONTAINING PROTEIN EREL1-RELATED"/>
    <property type="match status" value="1"/>
</dbReference>
<dbReference type="GO" id="GO:0005829">
    <property type="term" value="C:cytosol"/>
    <property type="evidence" value="ECO:0007669"/>
    <property type="project" value="UniProtKB-SubCell"/>
</dbReference>
<dbReference type="GO" id="GO:0010008">
    <property type="term" value="C:endosome membrane"/>
    <property type="evidence" value="ECO:0007669"/>
    <property type="project" value="UniProtKB-SubCell"/>
</dbReference>
<dbReference type="PROSITE" id="PS50195">
    <property type="entry name" value="PX"/>
    <property type="match status" value="1"/>
</dbReference>
<keyword evidence="7 10" id="KW-0175">Coiled coil</keyword>
<keyword evidence="3" id="KW-0813">Transport</keyword>